<evidence type="ECO:0000256" key="1">
    <source>
        <dbReference type="SAM" id="MobiDB-lite"/>
    </source>
</evidence>
<dbReference type="InterPro" id="IPR052292">
    <property type="entry name" value="Glucose_repression_reg"/>
</dbReference>
<accession>A0A1E3QJN5</accession>
<dbReference type="GeneID" id="30148471"/>
<dbReference type="InterPro" id="IPR013860">
    <property type="entry name" value="AreA_GATA"/>
</dbReference>
<dbReference type="AlphaFoldDB" id="A0A1E3QJN5"/>
<proteinExistence type="predicted"/>
<feature type="region of interest" description="Disordered" evidence="1">
    <location>
        <begin position="603"/>
        <end position="624"/>
    </location>
</feature>
<evidence type="ECO:0000259" key="2">
    <source>
        <dbReference type="Pfam" id="PF08550"/>
    </source>
</evidence>
<evidence type="ECO:0000313" key="4">
    <source>
        <dbReference type="Proteomes" id="UP000094336"/>
    </source>
</evidence>
<feature type="domain" description="Nitrogen regulatory protein areA GATA-like" evidence="2">
    <location>
        <begin position="232"/>
        <end position="259"/>
    </location>
</feature>
<dbReference type="GO" id="GO:0042149">
    <property type="term" value="P:cellular response to glucose starvation"/>
    <property type="evidence" value="ECO:0007669"/>
    <property type="project" value="TreeGrafter"/>
</dbReference>
<feature type="region of interest" description="Disordered" evidence="1">
    <location>
        <begin position="801"/>
        <end position="854"/>
    </location>
</feature>
<dbReference type="GO" id="GO:0007039">
    <property type="term" value="P:protein catabolic process in the vacuole"/>
    <property type="evidence" value="ECO:0007669"/>
    <property type="project" value="TreeGrafter"/>
</dbReference>
<dbReference type="OrthoDB" id="5563539at2759"/>
<feature type="compositionally biased region" description="Polar residues" evidence="1">
    <location>
        <begin position="350"/>
        <end position="375"/>
    </location>
</feature>
<dbReference type="RefSeq" id="XP_018983231.1">
    <property type="nucleotide sequence ID" value="XM_019130618.1"/>
</dbReference>
<dbReference type="Pfam" id="PF08550">
    <property type="entry name" value="GATA_AreA"/>
    <property type="match status" value="1"/>
</dbReference>
<dbReference type="EMBL" id="KV454438">
    <property type="protein sequence ID" value="ODQ77903.1"/>
    <property type="molecule type" value="Genomic_DNA"/>
</dbReference>
<name>A0A1E3QJN5_9ASCO</name>
<keyword evidence="4" id="KW-1185">Reference proteome</keyword>
<reference evidence="4" key="1">
    <citation type="submission" date="2016-05" db="EMBL/GenBank/DDBJ databases">
        <title>Comparative genomics of biotechnologically important yeasts.</title>
        <authorList>
            <consortium name="DOE Joint Genome Institute"/>
            <person name="Riley R."/>
            <person name="Haridas S."/>
            <person name="Wolfe K.H."/>
            <person name="Lopes M.R."/>
            <person name="Hittinger C.T."/>
            <person name="Goker M."/>
            <person name="Salamov A."/>
            <person name="Wisecaver J."/>
            <person name="Long T.M."/>
            <person name="Aerts A.L."/>
            <person name="Barry K."/>
            <person name="Choi C."/>
            <person name="Clum A."/>
            <person name="Coughlan A.Y."/>
            <person name="Deshpande S."/>
            <person name="Douglass A.P."/>
            <person name="Hanson S.J."/>
            <person name="Klenk H.-P."/>
            <person name="Labutti K."/>
            <person name="Lapidus A."/>
            <person name="Lindquist E."/>
            <person name="Lipzen A."/>
            <person name="Meier-Kolthoff J.P."/>
            <person name="Ohm R.A."/>
            <person name="Otillar R.P."/>
            <person name="Pangilinan J."/>
            <person name="Peng Y."/>
            <person name="Rokas A."/>
            <person name="Rosa C.A."/>
            <person name="Scheuner C."/>
            <person name="Sibirny A.A."/>
            <person name="Slot J.C."/>
            <person name="Stielow J.B."/>
            <person name="Sun H."/>
            <person name="Kurtzman C.P."/>
            <person name="Blackwell M."/>
            <person name="Grigoriev I.V."/>
            <person name="Jeffries T.W."/>
        </authorList>
    </citation>
    <scope>NUCLEOTIDE SEQUENCE [LARGE SCALE GENOMIC DNA]</scope>
    <source>
        <strain evidence="4">NRRL Y-12698</strain>
    </source>
</reference>
<feature type="region of interest" description="Disordered" evidence="1">
    <location>
        <begin position="185"/>
        <end position="204"/>
    </location>
</feature>
<feature type="compositionally biased region" description="Low complexity" evidence="1">
    <location>
        <begin position="831"/>
        <end position="842"/>
    </location>
</feature>
<dbReference type="Proteomes" id="UP000094336">
    <property type="component" value="Unassembled WGS sequence"/>
</dbReference>
<dbReference type="PANTHER" id="PTHR28051:SF1">
    <property type="entry name" value="PROTEIN MTL1-RELATED"/>
    <property type="match status" value="1"/>
</dbReference>
<sequence length="903" mass="97209">MPSSRNLSDMFFTGGATTSQAVEATTDSQFESTSFKLKRTRSLGLLDEFIPGKIKELFVQDDYPHLQEADHRPSSTTLADMATQERFGSLVDVKEAKLSYTNLGTLLHEQHESVDVPQCVSGLFHDDVMVDIPDIVSNGYVPSFENLPNAPILMYSASRNTPAPKAASHIVPTNADIIVATSPKVAPSPMEPDNPNADPFAQLHDDGALVDQPNSHVDYLSHNWRESDISKSWRYIVLRRKAVANSARLENASWRTWAQAKYNLKTINPATVNWLKDSDVTWLYGPICQGATDSEFFKSSGNNLSALSGASTLQKNNSSTALDTFVHLFDEPKTKPILKKRTMQEILSTSSYPASNNTPSVNPNATHNSLGGTSSTKKEEQGLYLDDVNNTFNHNYQNINPVLVPISTTASNTSSLMNSPALYPHAGTASPLVSHDSIVSPTIAALTKAKVSKKDRHIHFNDRVEQCVSLEYTGSETEDELAGMTMHERARAGAFNFNDSEDEDSDMEDEGKLTDVEESVPVNYNGDFTDDGNDDSDDDGFFLSVRSSSSLSLQQGVMGLTNIPSNATSLSNDAVSQSESQKPLTIRTIEPLPATTLKYGSDDEDEADGQFSVSHNQTTNRSGPQYSYNYDYNSVFVCDESATPGITIVDVPESLELDTLDLGTIPVEAVVDVPFEMPDYEGSYDLSGTSSNGGYDTSNLIATDFEVVDVPALGLGSEMVDVPDFSGSFSRTSNSNIAGTFARTSNPNIAGSFSRTSNPNIAGSFLRQTSSSTLSKSGSQTGFGFSNVPLHASSSSNGNIKSFLLNDDDDSSDSDDGAPGAIRPPSSIFRTSPSTTTVSPSTDKFNGSFTSDGDSSYASLTSIAERNSIKHGEGDESGAPNSLLNVANAAAKDLANKIVGGWK</sequence>
<feature type="compositionally biased region" description="Polar residues" evidence="1">
    <location>
        <begin position="843"/>
        <end position="854"/>
    </location>
</feature>
<protein>
    <recommendedName>
        <fullName evidence="2">Nitrogen regulatory protein areA GATA-like domain-containing protein</fullName>
    </recommendedName>
</protein>
<organism evidence="3 4">
    <name type="scientific">Babjeviella inositovora NRRL Y-12698</name>
    <dbReference type="NCBI Taxonomy" id="984486"/>
    <lineage>
        <taxon>Eukaryota</taxon>
        <taxon>Fungi</taxon>
        <taxon>Dikarya</taxon>
        <taxon>Ascomycota</taxon>
        <taxon>Saccharomycotina</taxon>
        <taxon>Pichiomycetes</taxon>
        <taxon>Serinales incertae sedis</taxon>
        <taxon>Babjeviella</taxon>
    </lineage>
</organism>
<feature type="compositionally biased region" description="Acidic residues" evidence="1">
    <location>
        <begin position="806"/>
        <end position="816"/>
    </location>
</feature>
<feature type="region of interest" description="Disordered" evidence="1">
    <location>
        <begin position="350"/>
        <end position="377"/>
    </location>
</feature>
<dbReference type="STRING" id="984486.A0A1E3QJN5"/>
<feature type="compositionally biased region" description="Polar residues" evidence="1">
    <location>
        <begin position="611"/>
        <end position="624"/>
    </location>
</feature>
<dbReference type="GO" id="GO:0005773">
    <property type="term" value="C:vacuole"/>
    <property type="evidence" value="ECO:0007669"/>
    <property type="project" value="GOC"/>
</dbReference>
<gene>
    <name evidence="3" type="ORF">BABINDRAFT_168856</name>
</gene>
<evidence type="ECO:0000313" key="3">
    <source>
        <dbReference type="EMBL" id="ODQ77903.1"/>
    </source>
</evidence>
<dbReference type="PANTHER" id="PTHR28051">
    <property type="entry name" value="PROTEIN MTL1-RELATED"/>
    <property type="match status" value="1"/>
</dbReference>